<protein>
    <submittedName>
        <fullName evidence="1">Uncharacterized protein</fullName>
    </submittedName>
</protein>
<organism evidence="1">
    <name type="scientific">Collinsella aerofaciens</name>
    <dbReference type="NCBI Taxonomy" id="74426"/>
    <lineage>
        <taxon>Bacteria</taxon>
        <taxon>Bacillati</taxon>
        <taxon>Actinomycetota</taxon>
        <taxon>Coriobacteriia</taxon>
        <taxon>Coriobacteriales</taxon>
        <taxon>Coriobacteriaceae</taxon>
        <taxon>Collinsella</taxon>
    </lineage>
</organism>
<reference evidence="1" key="1">
    <citation type="submission" date="2019-11" db="EMBL/GenBank/DDBJ databases">
        <authorList>
            <person name="Feng L."/>
        </authorList>
    </citation>
    <scope>NUCLEOTIDE SEQUENCE</scope>
    <source>
        <strain evidence="1">CaerofaciensLFYP39</strain>
    </source>
</reference>
<evidence type="ECO:0000313" key="1">
    <source>
        <dbReference type="EMBL" id="VYU18568.1"/>
    </source>
</evidence>
<accession>A0A6N3CTW7</accession>
<gene>
    <name evidence="1" type="ORF">CALFYP39_01639</name>
</gene>
<sequence>MIEIDGVELRTAAQWEKKHRHVKKGQLGKGVERTWRSPNGNTTAMFYNIEQTRPWAKKDVEAVNRRRRADAKAKREAEERERIEGAARAEQHRKDLLDCWGAHIDEETLQEGRRDHTAFQWCALGFVPIAEARWRLTRYGGNSAWYYCHAWDVRYDPDRAKMLLETGPREYDRLPDGRPYDGRPWWQA</sequence>
<name>A0A6N3CTW7_9ACTN</name>
<dbReference type="RefSeq" id="WP_156599996.1">
    <property type="nucleotide sequence ID" value="NZ_CACRTW010000029.1"/>
</dbReference>
<dbReference type="AlphaFoldDB" id="A0A6N3CTW7"/>
<dbReference type="EMBL" id="CACRTW010000029">
    <property type="protein sequence ID" value="VYU18568.1"/>
    <property type="molecule type" value="Genomic_DNA"/>
</dbReference>
<proteinExistence type="predicted"/>